<reference evidence="4" key="2">
    <citation type="submission" date="2025-08" db="UniProtKB">
        <authorList>
            <consortium name="RefSeq"/>
        </authorList>
    </citation>
    <scope>IDENTIFICATION</scope>
</reference>
<dbReference type="KEGG" id="ghi:107897265"/>
<dbReference type="GeneID" id="107897265"/>
<organism evidence="3 4">
    <name type="scientific">Gossypium hirsutum</name>
    <name type="common">Upland cotton</name>
    <name type="synonym">Gossypium mexicanum</name>
    <dbReference type="NCBI Taxonomy" id="3635"/>
    <lineage>
        <taxon>Eukaryota</taxon>
        <taxon>Viridiplantae</taxon>
        <taxon>Streptophyta</taxon>
        <taxon>Embryophyta</taxon>
        <taxon>Tracheophyta</taxon>
        <taxon>Spermatophyta</taxon>
        <taxon>Magnoliopsida</taxon>
        <taxon>eudicotyledons</taxon>
        <taxon>Gunneridae</taxon>
        <taxon>Pentapetalae</taxon>
        <taxon>rosids</taxon>
        <taxon>malvids</taxon>
        <taxon>Malvales</taxon>
        <taxon>Malvaceae</taxon>
        <taxon>Malvoideae</taxon>
        <taxon>Gossypium</taxon>
    </lineage>
</organism>
<dbReference type="RefSeq" id="XP_016678138.1">
    <property type="nucleotide sequence ID" value="XM_016822649.2"/>
</dbReference>
<keyword evidence="3" id="KW-1185">Reference proteome</keyword>
<evidence type="ECO:0000256" key="1">
    <source>
        <dbReference type="SAM" id="MobiDB-lite"/>
    </source>
</evidence>
<dbReference type="PANTHER" id="PTHR33564">
    <property type="entry name" value="TRANSMEMBRANE PROTEIN"/>
    <property type="match status" value="1"/>
</dbReference>
<keyword evidence="2" id="KW-0472">Membrane</keyword>
<evidence type="ECO:0000313" key="4">
    <source>
        <dbReference type="RefSeq" id="XP_016678138.1"/>
    </source>
</evidence>
<accession>A0A1U8IP00</accession>
<keyword evidence="2" id="KW-0812">Transmembrane</keyword>
<protein>
    <submittedName>
        <fullName evidence="4">Uncharacterized protein</fullName>
    </submittedName>
</protein>
<feature type="region of interest" description="Disordered" evidence="1">
    <location>
        <begin position="107"/>
        <end position="146"/>
    </location>
</feature>
<dbReference type="PANTHER" id="PTHR33564:SF15">
    <property type="entry name" value="PROTEIN, PUTATIVE-RELATED"/>
    <property type="match status" value="1"/>
</dbReference>
<sequence>MPNPKPKLHIKLIKPENSSSSRLFLSFFLSFYNILYLTLFSNLISFVFSFHFFLYINKTLSTSSSIAATMSSGICSQGLVLATAMVVSSTVIFLTFSRQKTLSPPKQTLRSCLSSDGKKRDKKRKKKVQFAENVKETSGNGQEYRKEQHNKVIAAASRRRRKMDGFCRSEMPANRIALYNGILRDRVHVHKMECSY</sequence>
<keyword evidence="2" id="KW-1133">Transmembrane helix</keyword>
<name>A0A1U8IP00_GOSHI</name>
<feature type="transmembrane region" description="Helical" evidence="2">
    <location>
        <begin position="76"/>
        <end position="96"/>
    </location>
</feature>
<evidence type="ECO:0000256" key="2">
    <source>
        <dbReference type="SAM" id="Phobius"/>
    </source>
</evidence>
<proteinExistence type="predicted"/>
<reference evidence="3" key="1">
    <citation type="journal article" date="2020" name="Nat. Genet.">
        <title>Genomic diversifications of five Gossypium allopolyploid species and their impact on cotton improvement.</title>
        <authorList>
            <person name="Chen Z.J."/>
            <person name="Sreedasyam A."/>
            <person name="Ando A."/>
            <person name="Song Q."/>
            <person name="De Santiago L.M."/>
            <person name="Hulse-Kemp A.M."/>
            <person name="Ding M."/>
            <person name="Ye W."/>
            <person name="Kirkbride R.C."/>
            <person name="Jenkins J."/>
            <person name="Plott C."/>
            <person name="Lovell J."/>
            <person name="Lin Y.M."/>
            <person name="Vaughn R."/>
            <person name="Liu B."/>
            <person name="Simpson S."/>
            <person name="Scheffler B.E."/>
            <person name="Wen L."/>
            <person name="Saski C.A."/>
            <person name="Grover C.E."/>
            <person name="Hu G."/>
            <person name="Conover J.L."/>
            <person name="Carlson J.W."/>
            <person name="Shu S."/>
            <person name="Boston L.B."/>
            <person name="Williams M."/>
            <person name="Peterson D.G."/>
            <person name="McGee K."/>
            <person name="Jones D.C."/>
            <person name="Wendel J.F."/>
            <person name="Stelly D.M."/>
            <person name="Grimwood J."/>
            <person name="Schmutz J."/>
        </authorList>
    </citation>
    <scope>NUCLEOTIDE SEQUENCE [LARGE SCALE GENOMIC DNA]</scope>
    <source>
        <strain evidence="3">cv. TM-1</strain>
    </source>
</reference>
<dbReference type="STRING" id="3635.A0A1U8IP00"/>
<dbReference type="OrthoDB" id="695890at2759"/>
<evidence type="ECO:0000313" key="3">
    <source>
        <dbReference type="Proteomes" id="UP000818029"/>
    </source>
</evidence>
<feature type="transmembrane region" description="Helical" evidence="2">
    <location>
        <begin position="23"/>
        <end position="56"/>
    </location>
</feature>
<dbReference type="AlphaFoldDB" id="A0A1U8IP00"/>
<dbReference type="Proteomes" id="UP000818029">
    <property type="component" value="Chromosome A10"/>
</dbReference>
<dbReference type="PaxDb" id="3635-A0A1U8IP00"/>
<gene>
    <name evidence="4" type="primary">LOC107897265</name>
</gene>